<feature type="transmembrane region" description="Helical" evidence="13">
    <location>
        <begin position="90"/>
        <end position="111"/>
    </location>
</feature>
<feature type="transmembrane region" description="Helical" evidence="13">
    <location>
        <begin position="315"/>
        <end position="336"/>
    </location>
</feature>
<dbReference type="InterPro" id="IPR002528">
    <property type="entry name" value="MATE_fam"/>
</dbReference>
<keyword evidence="7" id="KW-1003">Cell membrane</keyword>
<proteinExistence type="inferred from homology"/>
<evidence type="ECO:0000313" key="15">
    <source>
        <dbReference type="Proteomes" id="UP000664601"/>
    </source>
</evidence>
<feature type="transmembrane region" description="Helical" evidence="13">
    <location>
        <begin position="283"/>
        <end position="303"/>
    </location>
</feature>
<evidence type="ECO:0000256" key="3">
    <source>
        <dbReference type="ARBA" id="ARBA00010199"/>
    </source>
</evidence>
<keyword evidence="5" id="KW-0813">Transport</keyword>
<feature type="transmembrane region" description="Helical" evidence="13">
    <location>
        <begin position="254"/>
        <end position="277"/>
    </location>
</feature>
<keyword evidence="15" id="KW-1185">Reference proteome</keyword>
<comment type="similarity">
    <text evidence="3">Belongs to the multi antimicrobial extrusion (MATE) (TC 2.A.66.1) family.</text>
</comment>
<comment type="caution">
    <text evidence="14">The sequence shown here is derived from an EMBL/GenBank/DDBJ whole genome shotgun (WGS) entry which is preliminary data.</text>
</comment>
<evidence type="ECO:0000313" key="14">
    <source>
        <dbReference type="EMBL" id="MBO1307523.1"/>
    </source>
</evidence>
<dbReference type="Proteomes" id="UP000664601">
    <property type="component" value="Unassembled WGS sequence"/>
</dbReference>
<evidence type="ECO:0000256" key="12">
    <source>
        <dbReference type="ARBA" id="ARBA00031636"/>
    </source>
</evidence>
<dbReference type="EMBL" id="JAFREM010000025">
    <property type="protein sequence ID" value="MBO1307523.1"/>
    <property type="molecule type" value="Genomic_DNA"/>
</dbReference>
<dbReference type="PANTHER" id="PTHR43298:SF2">
    <property type="entry name" value="FMN_FAD EXPORTER YEEO-RELATED"/>
    <property type="match status" value="1"/>
</dbReference>
<feature type="transmembrane region" description="Helical" evidence="13">
    <location>
        <begin position="191"/>
        <end position="215"/>
    </location>
</feature>
<accession>A0ABS3LD11</accession>
<feature type="transmembrane region" description="Helical" evidence="13">
    <location>
        <begin position="356"/>
        <end position="377"/>
    </location>
</feature>
<keyword evidence="11 13" id="KW-0472">Membrane</keyword>
<evidence type="ECO:0000256" key="6">
    <source>
        <dbReference type="ARBA" id="ARBA00022449"/>
    </source>
</evidence>
<gene>
    <name evidence="14" type="ORF">JZO70_15210</name>
</gene>
<evidence type="ECO:0000256" key="11">
    <source>
        <dbReference type="ARBA" id="ARBA00023136"/>
    </source>
</evidence>
<dbReference type="Pfam" id="PF01554">
    <property type="entry name" value="MatE"/>
    <property type="match status" value="2"/>
</dbReference>
<name>A0ABS3LD11_9ENTE</name>
<feature type="transmembrane region" description="Helical" evidence="13">
    <location>
        <begin position="45"/>
        <end position="70"/>
    </location>
</feature>
<dbReference type="PIRSF" id="PIRSF006603">
    <property type="entry name" value="DinF"/>
    <property type="match status" value="1"/>
</dbReference>
<evidence type="ECO:0000256" key="8">
    <source>
        <dbReference type="ARBA" id="ARBA00022692"/>
    </source>
</evidence>
<dbReference type="PANTHER" id="PTHR43298">
    <property type="entry name" value="MULTIDRUG RESISTANCE PROTEIN NORM-RELATED"/>
    <property type="match status" value="1"/>
</dbReference>
<comment type="function">
    <text evidence="1">Multidrug efflux pump.</text>
</comment>
<feature type="transmembrane region" description="Helical" evidence="13">
    <location>
        <begin position="161"/>
        <end position="185"/>
    </location>
</feature>
<evidence type="ECO:0000256" key="1">
    <source>
        <dbReference type="ARBA" id="ARBA00003408"/>
    </source>
</evidence>
<dbReference type="CDD" id="cd13144">
    <property type="entry name" value="MATE_like_4"/>
    <property type="match status" value="1"/>
</dbReference>
<protein>
    <recommendedName>
        <fullName evidence="4">Probable multidrug resistance protein NorM</fullName>
    </recommendedName>
    <alternativeName>
        <fullName evidence="12">Multidrug-efflux transporter</fullName>
    </alternativeName>
</protein>
<keyword evidence="6" id="KW-0050">Antiport</keyword>
<sequence length="458" mass="50499">MNKMAEKPMPSLLFGMALPPMVSMLIQSLYNIVDSMYVAQISEGALTAVSIVFPIQSLIISVSVGIGVGVNSYISRKLGEQDSKEANSTVAHGMLLATIASGVFCLFGLVGTERFLEMFTNDAAIFADAASYMYIVVYFSFTSFYYILIEKIFQSTGQMNVPMMIQVVGAVTNIVLDPIMIFGWFGFPALGVAGAAIATVTAQFICMLLSFYFLLKKNQEVTLKLREFKYNFETIKQILFIGIPNTCMNALGSFLVMGLNAILISFSTTAVSLYGVYYKLQTFVFMPVSGLTQGAMPIMGYNYGRKDPSRLLHCLKMCIVAALGIMIAGVLLFQIFPAQLLQLFNASEDMLVIGIPALRIISISFIPATFGFILPTLFQSMGKGKESLVVFLLRQFCITMPLAWALSKIWGLNGIWFSFIIAETIAALVSVAFFKRLSKRDRILSKQEPEKIVTSEFS</sequence>
<reference evidence="14 15" key="1">
    <citation type="submission" date="2021-03" db="EMBL/GenBank/DDBJ databases">
        <title>Enterococcal diversity collection.</title>
        <authorList>
            <person name="Gilmore M.S."/>
            <person name="Schwartzman J."/>
            <person name="Van Tyne D."/>
            <person name="Martin M."/>
            <person name="Earl A.M."/>
            <person name="Manson A.L."/>
            <person name="Straub T."/>
            <person name="Salamzade R."/>
            <person name="Saavedra J."/>
            <person name="Lebreton F."/>
            <person name="Prichula J."/>
            <person name="Schaufler K."/>
            <person name="Gaca A."/>
            <person name="Sgardioli B."/>
            <person name="Wagenaar J."/>
            <person name="Strong T."/>
        </authorList>
    </citation>
    <scope>NUCLEOTIDE SEQUENCE [LARGE SCALE GENOMIC DNA]</scope>
    <source>
        <strain evidence="14 15">669A</strain>
    </source>
</reference>
<feature type="transmembrane region" description="Helical" evidence="13">
    <location>
        <begin position="12"/>
        <end position="33"/>
    </location>
</feature>
<keyword evidence="9 13" id="KW-1133">Transmembrane helix</keyword>
<feature type="transmembrane region" description="Helical" evidence="13">
    <location>
        <begin position="131"/>
        <end position="149"/>
    </location>
</feature>
<keyword evidence="8 13" id="KW-0812">Transmembrane</keyword>
<feature type="transmembrane region" description="Helical" evidence="13">
    <location>
        <begin position="389"/>
        <end position="409"/>
    </location>
</feature>
<keyword evidence="10" id="KW-0406">Ion transport</keyword>
<organism evidence="14 15">
    <name type="scientific">Candidatus Enterococcus moelleringii</name>
    <dbReference type="NCBI Taxonomy" id="2815325"/>
    <lineage>
        <taxon>Bacteria</taxon>
        <taxon>Bacillati</taxon>
        <taxon>Bacillota</taxon>
        <taxon>Bacilli</taxon>
        <taxon>Lactobacillales</taxon>
        <taxon>Enterococcaceae</taxon>
        <taxon>Enterococcus</taxon>
    </lineage>
</organism>
<dbReference type="InterPro" id="IPR050222">
    <property type="entry name" value="MATE_MdtK"/>
</dbReference>
<evidence type="ECO:0000256" key="9">
    <source>
        <dbReference type="ARBA" id="ARBA00022989"/>
    </source>
</evidence>
<dbReference type="NCBIfam" id="TIGR00797">
    <property type="entry name" value="matE"/>
    <property type="match status" value="1"/>
</dbReference>
<evidence type="ECO:0000256" key="2">
    <source>
        <dbReference type="ARBA" id="ARBA00004651"/>
    </source>
</evidence>
<evidence type="ECO:0000256" key="10">
    <source>
        <dbReference type="ARBA" id="ARBA00023065"/>
    </source>
</evidence>
<evidence type="ECO:0000256" key="5">
    <source>
        <dbReference type="ARBA" id="ARBA00022448"/>
    </source>
</evidence>
<evidence type="ECO:0000256" key="13">
    <source>
        <dbReference type="SAM" id="Phobius"/>
    </source>
</evidence>
<feature type="transmembrane region" description="Helical" evidence="13">
    <location>
        <begin position="415"/>
        <end position="434"/>
    </location>
</feature>
<comment type="subcellular location">
    <subcellularLocation>
        <location evidence="2">Cell membrane</location>
        <topology evidence="2">Multi-pass membrane protein</topology>
    </subcellularLocation>
</comment>
<evidence type="ECO:0000256" key="7">
    <source>
        <dbReference type="ARBA" id="ARBA00022475"/>
    </source>
</evidence>
<dbReference type="InterPro" id="IPR048279">
    <property type="entry name" value="MdtK-like"/>
</dbReference>
<evidence type="ECO:0000256" key="4">
    <source>
        <dbReference type="ARBA" id="ARBA00020268"/>
    </source>
</evidence>